<name>A0ABV2H904_9HYPH</name>
<protein>
    <submittedName>
        <fullName evidence="2">SRNA-binding protein</fullName>
    </submittedName>
</protein>
<comment type="caution">
    <text evidence="2">The sequence shown here is derived from an EMBL/GenBank/DDBJ whole genome shotgun (WGS) entry which is preliminary data.</text>
</comment>
<reference evidence="2 3" key="1">
    <citation type="submission" date="2024-06" db="EMBL/GenBank/DDBJ databases">
        <title>Genomic Encyclopedia of Type Strains, Phase IV (KMG-IV): sequencing the most valuable type-strain genomes for metagenomic binning, comparative biology and taxonomic classification.</title>
        <authorList>
            <person name="Goeker M."/>
        </authorList>
    </citation>
    <scope>NUCLEOTIDE SEQUENCE [LARGE SCALE GENOMIC DNA]</scope>
    <source>
        <strain evidence="2 3">DSM 105042</strain>
    </source>
</reference>
<keyword evidence="3" id="KW-1185">Reference proteome</keyword>
<dbReference type="InterPro" id="IPR021327">
    <property type="entry name" value="DUF2934"/>
</dbReference>
<feature type="compositionally biased region" description="Polar residues" evidence="1">
    <location>
        <begin position="56"/>
        <end position="68"/>
    </location>
</feature>
<dbReference type="Pfam" id="PF11154">
    <property type="entry name" value="DUF2934"/>
    <property type="match status" value="1"/>
</dbReference>
<feature type="region of interest" description="Disordered" evidence="1">
    <location>
        <begin position="39"/>
        <end position="100"/>
    </location>
</feature>
<dbReference type="EMBL" id="JBEPLJ010000011">
    <property type="protein sequence ID" value="MET3587024.1"/>
    <property type="molecule type" value="Genomic_DNA"/>
</dbReference>
<evidence type="ECO:0000313" key="2">
    <source>
        <dbReference type="EMBL" id="MET3587024.1"/>
    </source>
</evidence>
<sequence length="100" mass="11095">MADTEDEWIKKRAYALWEEEGKPHGKDAEHWEQARREYSAFSLTPARRSNTKRAETSASSPDLTSPAATTKKPRSSKSAEKTAPEKKPAAKRTKKPGAPG</sequence>
<proteinExistence type="predicted"/>
<accession>A0ABV2H904</accession>
<evidence type="ECO:0000256" key="1">
    <source>
        <dbReference type="SAM" id="MobiDB-lite"/>
    </source>
</evidence>
<feature type="compositionally biased region" description="Basic and acidic residues" evidence="1">
    <location>
        <begin position="77"/>
        <end position="88"/>
    </location>
</feature>
<evidence type="ECO:0000313" key="3">
    <source>
        <dbReference type="Proteomes" id="UP001549031"/>
    </source>
</evidence>
<gene>
    <name evidence="2" type="ORF">ABID21_003146</name>
</gene>
<feature type="compositionally biased region" description="Basic residues" evidence="1">
    <location>
        <begin position="89"/>
        <end position="100"/>
    </location>
</feature>
<dbReference type="RefSeq" id="WP_247244844.1">
    <property type="nucleotide sequence ID" value="NZ_JALJRA010000011.1"/>
</dbReference>
<dbReference type="Proteomes" id="UP001549031">
    <property type="component" value="Unassembled WGS sequence"/>
</dbReference>
<organism evidence="2 3">
    <name type="scientific">Pseudorhizobium tarimense</name>
    <dbReference type="NCBI Taxonomy" id="1079109"/>
    <lineage>
        <taxon>Bacteria</taxon>
        <taxon>Pseudomonadati</taxon>
        <taxon>Pseudomonadota</taxon>
        <taxon>Alphaproteobacteria</taxon>
        <taxon>Hyphomicrobiales</taxon>
        <taxon>Rhizobiaceae</taxon>
        <taxon>Rhizobium/Agrobacterium group</taxon>
        <taxon>Pseudorhizobium</taxon>
    </lineage>
</organism>